<reference evidence="8 9" key="1">
    <citation type="submission" date="2020-08" db="EMBL/GenBank/DDBJ databases">
        <title>Sequencing the genomes of 1000 actinobacteria strains.</title>
        <authorList>
            <person name="Klenk H.-P."/>
        </authorList>
    </citation>
    <scope>NUCLEOTIDE SEQUENCE [LARGE SCALE GENOMIC DNA]</scope>
    <source>
        <strain evidence="8 9">DSM 102030</strain>
    </source>
</reference>
<keyword evidence="9" id="KW-1185">Reference proteome</keyword>
<dbReference type="InterPro" id="IPR050890">
    <property type="entry name" value="PTS_EIIA_component"/>
</dbReference>
<gene>
    <name evidence="8" type="ORF">F4561_004685</name>
</gene>
<name>A0A7W7RKV2_9ACTN</name>
<feature type="domain" description="PTS EIIA type-1" evidence="7">
    <location>
        <begin position="20"/>
        <end position="127"/>
    </location>
</feature>
<keyword evidence="2" id="KW-0813">Transport</keyword>
<dbReference type="PROSITE" id="PS51093">
    <property type="entry name" value="PTS_EIIA_TYPE_1"/>
    <property type="match status" value="1"/>
</dbReference>
<evidence type="ECO:0000256" key="3">
    <source>
        <dbReference type="ARBA" id="ARBA00022597"/>
    </source>
</evidence>
<keyword evidence="4" id="KW-0808">Transferase</keyword>
<dbReference type="AlphaFoldDB" id="A0A7W7RKV2"/>
<keyword evidence="5" id="KW-0598">Phosphotransferase system</keyword>
<organism evidence="8 9">
    <name type="scientific">Lipingzhangella halophila</name>
    <dbReference type="NCBI Taxonomy" id="1783352"/>
    <lineage>
        <taxon>Bacteria</taxon>
        <taxon>Bacillati</taxon>
        <taxon>Actinomycetota</taxon>
        <taxon>Actinomycetes</taxon>
        <taxon>Streptosporangiales</taxon>
        <taxon>Nocardiopsidaceae</taxon>
        <taxon>Lipingzhangella</taxon>
    </lineage>
</organism>
<dbReference type="Proteomes" id="UP000523007">
    <property type="component" value="Unassembled WGS sequence"/>
</dbReference>
<proteinExistence type="predicted"/>
<dbReference type="PANTHER" id="PTHR45008">
    <property type="entry name" value="PTS SYSTEM GLUCOSE-SPECIFIC EIIA COMPONENT"/>
    <property type="match status" value="1"/>
</dbReference>
<dbReference type="SUPFAM" id="SSF51261">
    <property type="entry name" value="Duplicated hybrid motif"/>
    <property type="match status" value="1"/>
</dbReference>
<evidence type="ECO:0000259" key="7">
    <source>
        <dbReference type="PROSITE" id="PS51093"/>
    </source>
</evidence>
<dbReference type="Gene3D" id="2.70.70.10">
    <property type="entry name" value="Glucose Permease (Domain IIA)"/>
    <property type="match status" value="1"/>
</dbReference>
<keyword evidence="6" id="KW-0418">Kinase</keyword>
<protein>
    <submittedName>
        <fullName evidence="8">PTS system glucose-specific IIA component/PTS system N-acetylglucosamine-specific IIA component</fullName>
    </submittedName>
</protein>
<dbReference type="InterPro" id="IPR001127">
    <property type="entry name" value="PTS_EIIA_1_perm"/>
</dbReference>
<dbReference type="PROSITE" id="PS00371">
    <property type="entry name" value="PTS_EIIA_TYPE_1_HIS"/>
    <property type="match status" value="1"/>
</dbReference>
<dbReference type="PANTHER" id="PTHR45008:SF1">
    <property type="entry name" value="PTS SYSTEM GLUCOSE-SPECIFIC EIIA COMPONENT"/>
    <property type="match status" value="1"/>
</dbReference>
<comment type="subcellular location">
    <subcellularLocation>
        <location evidence="1">Cytoplasm</location>
    </subcellularLocation>
</comment>
<keyword evidence="3" id="KW-0762">Sugar transport</keyword>
<dbReference type="GO" id="GO:0005737">
    <property type="term" value="C:cytoplasm"/>
    <property type="evidence" value="ECO:0007669"/>
    <property type="project" value="UniProtKB-SubCell"/>
</dbReference>
<sequence>MLSVCSPVSGIATELAEVPDPVFARGLVGPGIAVTPGSEPHDVVAPIDGAVVKLHAHAFVVADDQGRGVLVHLGIDTVRLDGAGFEILLDGAGERQRVRAGTPMVRWNPADVVARGHSAAVPVVALDAAEGAVTQAATGEVTRGEQLFLWA</sequence>
<evidence type="ECO:0000313" key="9">
    <source>
        <dbReference type="Proteomes" id="UP000523007"/>
    </source>
</evidence>
<evidence type="ECO:0000256" key="4">
    <source>
        <dbReference type="ARBA" id="ARBA00022679"/>
    </source>
</evidence>
<dbReference type="EMBL" id="JACHJT010000001">
    <property type="protein sequence ID" value="MBB4933865.1"/>
    <property type="molecule type" value="Genomic_DNA"/>
</dbReference>
<comment type="caution">
    <text evidence="8">The sequence shown here is derived from an EMBL/GenBank/DDBJ whole genome shotgun (WGS) entry which is preliminary data.</text>
</comment>
<evidence type="ECO:0000256" key="2">
    <source>
        <dbReference type="ARBA" id="ARBA00022448"/>
    </source>
</evidence>
<evidence type="ECO:0000256" key="6">
    <source>
        <dbReference type="ARBA" id="ARBA00022777"/>
    </source>
</evidence>
<dbReference type="InterPro" id="IPR011055">
    <property type="entry name" value="Dup_hybrid_motif"/>
</dbReference>
<evidence type="ECO:0000256" key="5">
    <source>
        <dbReference type="ARBA" id="ARBA00022683"/>
    </source>
</evidence>
<dbReference type="GO" id="GO:0016301">
    <property type="term" value="F:kinase activity"/>
    <property type="evidence" value="ECO:0007669"/>
    <property type="project" value="UniProtKB-KW"/>
</dbReference>
<dbReference type="GO" id="GO:0009401">
    <property type="term" value="P:phosphoenolpyruvate-dependent sugar phosphotransferase system"/>
    <property type="evidence" value="ECO:0007669"/>
    <property type="project" value="UniProtKB-KW"/>
</dbReference>
<evidence type="ECO:0000256" key="1">
    <source>
        <dbReference type="ARBA" id="ARBA00004496"/>
    </source>
</evidence>
<evidence type="ECO:0000313" key="8">
    <source>
        <dbReference type="EMBL" id="MBB4933865.1"/>
    </source>
</evidence>
<dbReference type="Pfam" id="PF00358">
    <property type="entry name" value="PTS_EIIA_1"/>
    <property type="match status" value="1"/>
</dbReference>
<accession>A0A7W7RKV2</accession>